<name>A0ABD0P0Z9_CIRMR</name>
<dbReference type="EMBL" id="JAMKFB020000018">
    <property type="protein sequence ID" value="KAL0167798.1"/>
    <property type="molecule type" value="Genomic_DNA"/>
</dbReference>
<dbReference type="InterPro" id="IPR000980">
    <property type="entry name" value="SH2"/>
</dbReference>
<protein>
    <recommendedName>
        <fullName evidence="1">SH2 domain-containing protein</fullName>
    </recommendedName>
</protein>
<dbReference type="Gene3D" id="3.30.505.10">
    <property type="entry name" value="SH2 domain"/>
    <property type="match status" value="1"/>
</dbReference>
<dbReference type="InterPro" id="IPR036860">
    <property type="entry name" value="SH2_dom_sf"/>
</dbReference>
<dbReference type="AlphaFoldDB" id="A0ABD0P0Z9"/>
<evidence type="ECO:0000313" key="2">
    <source>
        <dbReference type="EMBL" id="KAL0167798.1"/>
    </source>
</evidence>
<gene>
    <name evidence="2" type="ORF">M9458_036020</name>
</gene>
<evidence type="ECO:0000313" key="3">
    <source>
        <dbReference type="Proteomes" id="UP001529510"/>
    </source>
</evidence>
<proteinExistence type="predicted"/>
<organism evidence="2 3">
    <name type="scientific">Cirrhinus mrigala</name>
    <name type="common">Mrigala</name>
    <dbReference type="NCBI Taxonomy" id="683832"/>
    <lineage>
        <taxon>Eukaryota</taxon>
        <taxon>Metazoa</taxon>
        <taxon>Chordata</taxon>
        <taxon>Craniata</taxon>
        <taxon>Vertebrata</taxon>
        <taxon>Euteleostomi</taxon>
        <taxon>Actinopterygii</taxon>
        <taxon>Neopterygii</taxon>
        <taxon>Teleostei</taxon>
        <taxon>Ostariophysi</taxon>
        <taxon>Cypriniformes</taxon>
        <taxon>Cyprinidae</taxon>
        <taxon>Labeoninae</taxon>
        <taxon>Labeonini</taxon>
        <taxon>Cirrhinus</taxon>
    </lineage>
</organism>
<reference evidence="2 3" key="1">
    <citation type="submission" date="2024-05" db="EMBL/GenBank/DDBJ databases">
        <title>Genome sequencing and assembly of Indian major carp, Cirrhinus mrigala (Hamilton, 1822).</title>
        <authorList>
            <person name="Mohindra V."/>
            <person name="Chowdhury L.M."/>
            <person name="Lal K."/>
            <person name="Jena J.K."/>
        </authorList>
    </citation>
    <scope>NUCLEOTIDE SEQUENCE [LARGE SCALE GENOMIC DNA]</scope>
    <source>
        <strain evidence="2">CM1030</strain>
        <tissue evidence="2">Blood</tissue>
    </source>
</reference>
<accession>A0ABD0P0Z9</accession>
<dbReference type="SUPFAM" id="SSF55550">
    <property type="entry name" value="SH2 domain"/>
    <property type="match status" value="1"/>
</dbReference>
<evidence type="ECO:0000259" key="1">
    <source>
        <dbReference type="Pfam" id="PF00017"/>
    </source>
</evidence>
<sequence length="60" mass="7131">VDGDVEHYQIQQYNSKYVLADAYEFASLEDLVSCFRNQLFYGKTKLRYPVTPQLVERFCM</sequence>
<feature type="non-terminal residue" evidence="2">
    <location>
        <position position="60"/>
    </location>
</feature>
<feature type="domain" description="SH2" evidence="1">
    <location>
        <begin position="2"/>
        <end position="34"/>
    </location>
</feature>
<keyword evidence="3" id="KW-1185">Reference proteome</keyword>
<feature type="non-terminal residue" evidence="2">
    <location>
        <position position="1"/>
    </location>
</feature>
<dbReference type="Pfam" id="PF00017">
    <property type="entry name" value="SH2"/>
    <property type="match status" value="1"/>
</dbReference>
<dbReference type="Proteomes" id="UP001529510">
    <property type="component" value="Unassembled WGS sequence"/>
</dbReference>
<comment type="caution">
    <text evidence="2">The sequence shown here is derived from an EMBL/GenBank/DDBJ whole genome shotgun (WGS) entry which is preliminary data.</text>
</comment>